<keyword evidence="2" id="KW-1185">Reference proteome</keyword>
<comment type="caution">
    <text evidence="1">The sequence shown here is derived from an EMBL/GenBank/DDBJ whole genome shotgun (WGS) entry which is preliminary data.</text>
</comment>
<proteinExistence type="predicted"/>
<evidence type="ECO:0000313" key="1">
    <source>
        <dbReference type="EMBL" id="GFT10397.1"/>
    </source>
</evidence>
<dbReference type="Proteomes" id="UP000887013">
    <property type="component" value="Unassembled WGS sequence"/>
</dbReference>
<organism evidence="1 2">
    <name type="scientific">Nephila pilipes</name>
    <name type="common">Giant wood spider</name>
    <name type="synonym">Nephila maculata</name>
    <dbReference type="NCBI Taxonomy" id="299642"/>
    <lineage>
        <taxon>Eukaryota</taxon>
        <taxon>Metazoa</taxon>
        <taxon>Ecdysozoa</taxon>
        <taxon>Arthropoda</taxon>
        <taxon>Chelicerata</taxon>
        <taxon>Arachnida</taxon>
        <taxon>Araneae</taxon>
        <taxon>Araneomorphae</taxon>
        <taxon>Entelegynae</taxon>
        <taxon>Araneoidea</taxon>
        <taxon>Nephilidae</taxon>
        <taxon>Nephila</taxon>
    </lineage>
</organism>
<dbReference type="OrthoDB" id="10425500at2759"/>
<gene>
    <name evidence="1" type="ORF">NPIL_125751</name>
</gene>
<evidence type="ECO:0000313" key="2">
    <source>
        <dbReference type="Proteomes" id="UP000887013"/>
    </source>
</evidence>
<dbReference type="AlphaFoldDB" id="A0A8X6NEQ6"/>
<sequence length="100" mass="11413">MESMRLCESKNNNFLLGKKKQKCTIKFIGPEKQFYIGPQLEWILRFRLFKAILDNGDEGYGVLHLGMKSAEDLIHDLNAPPILLKAKMKTSGDLKDECAK</sequence>
<protein>
    <submittedName>
        <fullName evidence="1">Uncharacterized protein</fullName>
    </submittedName>
</protein>
<name>A0A8X6NEQ6_NEPPI</name>
<reference evidence="1" key="1">
    <citation type="submission" date="2020-08" db="EMBL/GenBank/DDBJ databases">
        <title>Multicomponent nature underlies the extraordinary mechanical properties of spider dragline silk.</title>
        <authorList>
            <person name="Kono N."/>
            <person name="Nakamura H."/>
            <person name="Mori M."/>
            <person name="Yoshida Y."/>
            <person name="Ohtoshi R."/>
            <person name="Malay A.D."/>
            <person name="Moran D.A.P."/>
            <person name="Tomita M."/>
            <person name="Numata K."/>
            <person name="Arakawa K."/>
        </authorList>
    </citation>
    <scope>NUCLEOTIDE SEQUENCE</scope>
</reference>
<accession>A0A8X6NEQ6</accession>
<dbReference type="EMBL" id="BMAW01057363">
    <property type="protein sequence ID" value="GFT10397.1"/>
    <property type="molecule type" value="Genomic_DNA"/>
</dbReference>